<evidence type="ECO:0000313" key="2">
    <source>
        <dbReference type="EMBL" id="KAL2750993.1"/>
    </source>
</evidence>
<organism evidence="2 3">
    <name type="scientific">Vespula maculifrons</name>
    <name type="common">Eastern yellow jacket</name>
    <name type="synonym">Wasp</name>
    <dbReference type="NCBI Taxonomy" id="7453"/>
    <lineage>
        <taxon>Eukaryota</taxon>
        <taxon>Metazoa</taxon>
        <taxon>Ecdysozoa</taxon>
        <taxon>Arthropoda</taxon>
        <taxon>Hexapoda</taxon>
        <taxon>Insecta</taxon>
        <taxon>Pterygota</taxon>
        <taxon>Neoptera</taxon>
        <taxon>Endopterygota</taxon>
        <taxon>Hymenoptera</taxon>
        <taxon>Apocrita</taxon>
        <taxon>Aculeata</taxon>
        <taxon>Vespoidea</taxon>
        <taxon>Vespidae</taxon>
        <taxon>Vespinae</taxon>
        <taxon>Vespula</taxon>
    </lineage>
</organism>
<evidence type="ECO:0000256" key="1">
    <source>
        <dbReference type="SAM" id="MobiDB-lite"/>
    </source>
</evidence>
<feature type="region of interest" description="Disordered" evidence="1">
    <location>
        <begin position="28"/>
        <end position="55"/>
    </location>
</feature>
<feature type="compositionally biased region" description="Acidic residues" evidence="1">
    <location>
        <begin position="35"/>
        <end position="54"/>
    </location>
</feature>
<dbReference type="AlphaFoldDB" id="A0ABD2D3E9"/>
<sequence>MGQRVREKGMTNIYEQLFRTRSKSTCDACLTPRTEDDEDDEDYDDDDYDDDDDDHGMWEYRDNKLTVSFALPRVMPEKAESSSDSQQYSDEFIENKKNRTNYFENDEKKY</sequence>
<comment type="caution">
    <text evidence="2">The sequence shown here is derived from an EMBL/GenBank/DDBJ whole genome shotgun (WGS) entry which is preliminary data.</text>
</comment>
<gene>
    <name evidence="2" type="ORF">V1477_001096</name>
</gene>
<evidence type="ECO:0000313" key="3">
    <source>
        <dbReference type="Proteomes" id="UP001607303"/>
    </source>
</evidence>
<dbReference type="EMBL" id="JAYRBN010000008">
    <property type="protein sequence ID" value="KAL2750993.1"/>
    <property type="molecule type" value="Genomic_DNA"/>
</dbReference>
<feature type="region of interest" description="Disordered" evidence="1">
    <location>
        <begin position="76"/>
        <end position="110"/>
    </location>
</feature>
<proteinExistence type="predicted"/>
<dbReference type="Proteomes" id="UP001607303">
    <property type="component" value="Unassembled WGS sequence"/>
</dbReference>
<protein>
    <submittedName>
        <fullName evidence="2">Uncharacterized protein</fullName>
    </submittedName>
</protein>
<name>A0ABD2D3E9_VESMC</name>
<keyword evidence="3" id="KW-1185">Reference proteome</keyword>
<accession>A0ABD2D3E9</accession>
<reference evidence="2 3" key="1">
    <citation type="journal article" date="2024" name="Ann. Entomol. Soc. Am.">
        <title>Genomic analyses of the southern and eastern yellowjacket wasps (Hymenoptera: Vespidae) reveal evolutionary signatures of social life.</title>
        <authorList>
            <person name="Catto M.A."/>
            <person name="Caine P.B."/>
            <person name="Orr S.E."/>
            <person name="Hunt B.G."/>
            <person name="Goodisman M.A.D."/>
        </authorList>
    </citation>
    <scope>NUCLEOTIDE SEQUENCE [LARGE SCALE GENOMIC DNA]</scope>
    <source>
        <strain evidence="2">232</strain>
        <tissue evidence="2">Head and thorax</tissue>
    </source>
</reference>